<dbReference type="RefSeq" id="WP_190351037.1">
    <property type="nucleotide sequence ID" value="NZ_JACJPY010000031.1"/>
</dbReference>
<evidence type="ECO:0000313" key="3">
    <source>
        <dbReference type="Proteomes" id="UP000631421"/>
    </source>
</evidence>
<reference evidence="2" key="1">
    <citation type="journal article" date="2015" name="ISME J.">
        <title>Draft Genome Sequence of Streptomyces incarnatus NRRL8089, which Produces the Nucleoside Antibiotic Sinefungin.</title>
        <authorList>
            <person name="Oshima K."/>
            <person name="Hattori M."/>
            <person name="Shimizu H."/>
            <person name="Fukuda K."/>
            <person name="Nemoto M."/>
            <person name="Inagaki K."/>
            <person name="Tamura T."/>
        </authorList>
    </citation>
    <scope>NUCLEOTIDE SEQUENCE</scope>
    <source>
        <strain evidence="2">FACHB-1277</strain>
    </source>
</reference>
<keyword evidence="2" id="KW-0255">Endonuclease</keyword>
<feature type="domain" description="Putative restriction endonuclease" evidence="1">
    <location>
        <begin position="29"/>
        <end position="166"/>
    </location>
</feature>
<proteinExistence type="predicted"/>
<dbReference type="EMBL" id="JACJPY010000031">
    <property type="protein sequence ID" value="MBD2150673.1"/>
    <property type="molecule type" value="Genomic_DNA"/>
</dbReference>
<dbReference type="CDD" id="cd06260">
    <property type="entry name" value="DUF820-like"/>
    <property type="match status" value="1"/>
</dbReference>
<keyword evidence="2" id="KW-0540">Nuclease</keyword>
<comment type="caution">
    <text evidence="2">The sequence shown here is derived from an EMBL/GenBank/DDBJ whole genome shotgun (WGS) entry which is preliminary data.</text>
</comment>
<dbReference type="InterPro" id="IPR008538">
    <property type="entry name" value="Uma2"/>
</dbReference>
<gene>
    <name evidence="2" type="ORF">H6F44_11160</name>
</gene>
<accession>A0A926UTZ3</accession>
<evidence type="ECO:0000313" key="2">
    <source>
        <dbReference type="EMBL" id="MBD2150673.1"/>
    </source>
</evidence>
<dbReference type="GO" id="GO:0004519">
    <property type="term" value="F:endonuclease activity"/>
    <property type="evidence" value="ECO:0007669"/>
    <property type="project" value="UniProtKB-KW"/>
</dbReference>
<dbReference type="AlphaFoldDB" id="A0A926UTZ3"/>
<reference evidence="2" key="2">
    <citation type="submission" date="2020-08" db="EMBL/GenBank/DDBJ databases">
        <authorList>
            <person name="Chen M."/>
            <person name="Teng W."/>
            <person name="Zhao L."/>
            <person name="Hu C."/>
            <person name="Zhou Y."/>
            <person name="Han B."/>
            <person name="Song L."/>
            <person name="Shu W."/>
        </authorList>
    </citation>
    <scope>NUCLEOTIDE SEQUENCE</scope>
    <source>
        <strain evidence="2">FACHB-1277</strain>
    </source>
</reference>
<keyword evidence="2" id="KW-0378">Hydrolase</keyword>
<dbReference type="Proteomes" id="UP000631421">
    <property type="component" value="Unassembled WGS sequence"/>
</dbReference>
<keyword evidence="3" id="KW-1185">Reference proteome</keyword>
<dbReference type="PANTHER" id="PTHR47152">
    <property type="entry name" value="SLR2084 PROTEIN-RELATED"/>
    <property type="match status" value="1"/>
</dbReference>
<dbReference type="Pfam" id="PF05685">
    <property type="entry name" value="Uma2"/>
    <property type="match status" value="1"/>
</dbReference>
<evidence type="ECO:0000259" key="1">
    <source>
        <dbReference type="Pfam" id="PF05685"/>
    </source>
</evidence>
<dbReference type="PANTHER" id="PTHR47152:SF4">
    <property type="entry name" value="SLR0445 PROTEIN"/>
    <property type="match status" value="1"/>
</dbReference>
<name>A0A926UTZ3_9CYAN</name>
<organism evidence="2 3">
    <name type="scientific">Pseudanabaena cinerea FACHB-1277</name>
    <dbReference type="NCBI Taxonomy" id="2949581"/>
    <lineage>
        <taxon>Bacteria</taxon>
        <taxon>Bacillati</taxon>
        <taxon>Cyanobacteriota</taxon>
        <taxon>Cyanophyceae</taxon>
        <taxon>Pseudanabaenales</taxon>
        <taxon>Pseudanabaenaceae</taxon>
        <taxon>Pseudanabaena</taxon>
        <taxon>Pseudanabaena cinerea</taxon>
    </lineage>
</organism>
<protein>
    <submittedName>
        <fullName evidence="2">Uma2 family endonuclease</fullName>
    </submittedName>
</protein>
<sequence length="206" mass="23618">MIQAPIRSVISSEKQPDQDQHLICSGISWEQFKLIRTGFANSKGVRFFYYEETIEIIMPSRAHEFNKTIIGFLIELFCLESNIEFEPRGSMTQQREGEVSIEPDESYCFGTSKPIPDLAIEVIFTSGGLKKLQRYQALAIPEVWFWQDGIFSLYHLREDAYEAIASSEILQLKDLDIDLLTRCVLIAQTSRLEAANTFRNGLKKLP</sequence>